<feature type="region of interest" description="Disordered" evidence="1">
    <location>
        <begin position="24"/>
        <end position="58"/>
    </location>
</feature>
<name>V6KWD5_STRRC</name>
<gene>
    <name evidence="3" type="ORF">M878_02380</name>
</gene>
<keyword evidence="2" id="KW-0812">Transmembrane</keyword>
<keyword evidence="4" id="KW-1185">Reference proteome</keyword>
<evidence type="ECO:0000313" key="3">
    <source>
        <dbReference type="EMBL" id="EST36333.1"/>
    </source>
</evidence>
<sequence length="117" mass="12486">MVRQRLPFAVDAVSFLGSASLLTGLPSRRPDGRQAGDGRQSDDGRQTDDEAGDGRAEHGVRGLLRDTWAGLRLLGGHRILRSLMVVVAVLGVGQQAVSAVLVVYAERRLGLRPTDTA</sequence>
<evidence type="ECO:0000313" key="4">
    <source>
        <dbReference type="Proteomes" id="UP000017984"/>
    </source>
</evidence>
<reference evidence="3 4" key="1">
    <citation type="journal article" date="2014" name="Genome Announc.">
        <title>Draft Genome Sequence of Streptomyces roseochromogenes subsp. oscitans DS 12.976, Producer of the Aminocoumarin Antibiotic Clorobiocin.</title>
        <authorList>
            <person name="Ruckert C."/>
            <person name="Kalinowski J."/>
            <person name="Heide L."/>
            <person name="Apel A.K."/>
        </authorList>
    </citation>
    <scope>NUCLEOTIDE SEQUENCE [LARGE SCALE GENOMIC DNA]</scope>
    <source>
        <strain evidence="3 4">DS 12.976</strain>
    </source>
</reference>
<protein>
    <submittedName>
        <fullName evidence="3">Uncharacterized protein</fullName>
    </submittedName>
</protein>
<dbReference type="Proteomes" id="UP000017984">
    <property type="component" value="Chromosome"/>
</dbReference>
<feature type="transmembrane region" description="Helical" evidence="2">
    <location>
        <begin position="82"/>
        <end position="105"/>
    </location>
</feature>
<accession>V6KWD5</accession>
<organism evidence="3 4">
    <name type="scientific">Streptomyces roseochromogenus subsp. oscitans DS 12.976</name>
    <dbReference type="NCBI Taxonomy" id="1352936"/>
    <lineage>
        <taxon>Bacteria</taxon>
        <taxon>Bacillati</taxon>
        <taxon>Actinomycetota</taxon>
        <taxon>Actinomycetes</taxon>
        <taxon>Kitasatosporales</taxon>
        <taxon>Streptomycetaceae</taxon>
        <taxon>Streptomyces</taxon>
    </lineage>
</organism>
<comment type="caution">
    <text evidence="3">The sequence shown here is derived from an EMBL/GenBank/DDBJ whole genome shotgun (WGS) entry which is preliminary data.</text>
</comment>
<evidence type="ECO:0000256" key="2">
    <source>
        <dbReference type="SAM" id="Phobius"/>
    </source>
</evidence>
<evidence type="ECO:0000256" key="1">
    <source>
        <dbReference type="SAM" id="MobiDB-lite"/>
    </source>
</evidence>
<feature type="compositionally biased region" description="Basic and acidic residues" evidence="1">
    <location>
        <begin position="28"/>
        <end position="58"/>
    </location>
</feature>
<dbReference type="PATRIC" id="fig|1352936.5.peg.528"/>
<keyword evidence="2" id="KW-1133">Transmembrane helix</keyword>
<keyword evidence="2" id="KW-0472">Membrane</keyword>
<dbReference type="AlphaFoldDB" id="V6KWD5"/>
<proteinExistence type="predicted"/>
<dbReference type="HOGENOM" id="CLU_2083598_0_0_11"/>
<dbReference type="EMBL" id="AWQX01000013">
    <property type="protein sequence ID" value="EST36333.1"/>
    <property type="molecule type" value="Genomic_DNA"/>
</dbReference>